<feature type="domain" description="C2H2-type" evidence="2">
    <location>
        <begin position="166"/>
        <end position="186"/>
    </location>
</feature>
<feature type="compositionally biased region" description="Polar residues" evidence="1">
    <location>
        <begin position="1"/>
        <end position="14"/>
    </location>
</feature>
<proteinExistence type="predicted"/>
<protein>
    <recommendedName>
        <fullName evidence="2">C2H2-type domain-containing protein</fullName>
    </recommendedName>
</protein>
<evidence type="ECO:0000256" key="1">
    <source>
        <dbReference type="SAM" id="MobiDB-lite"/>
    </source>
</evidence>
<accession>A0A409X0H8</accession>
<feature type="domain" description="C2H2-type" evidence="2">
    <location>
        <begin position="137"/>
        <end position="160"/>
    </location>
</feature>
<comment type="caution">
    <text evidence="3">The sequence shown here is derived from an EMBL/GenBank/DDBJ whole genome shotgun (WGS) entry which is preliminary data.</text>
</comment>
<evidence type="ECO:0000313" key="3">
    <source>
        <dbReference type="EMBL" id="PPQ84274.1"/>
    </source>
</evidence>
<evidence type="ECO:0000259" key="2">
    <source>
        <dbReference type="SMART" id="SM00355"/>
    </source>
</evidence>
<dbReference type="InterPro" id="IPR013087">
    <property type="entry name" value="Znf_C2H2_type"/>
</dbReference>
<dbReference type="Gene3D" id="3.30.160.60">
    <property type="entry name" value="Classic Zinc Finger"/>
    <property type="match status" value="1"/>
</dbReference>
<feature type="domain" description="C2H2-type" evidence="2">
    <location>
        <begin position="100"/>
        <end position="123"/>
    </location>
</feature>
<dbReference type="Proteomes" id="UP000284706">
    <property type="component" value="Unassembled WGS sequence"/>
</dbReference>
<sequence length="202" mass="22017">MSSGQEFDPNTQHMSLEDYQRSPDNPGHAFRRLTGRSPHGLSSSSKPYALVDAVPPSALPLQSTPTVISPPQVPVHTPAGSHVQVLYMRPQEANSRSGYFMCRWNSCNEEVSDTTVKAHMTGHGIRLGSDPPPGVTYTCHWSGCGKKGLRQLGRHVMSTHLRQDDLECPHCGKFLVGARNLADHLKSSKACRGSTNYLNGGN</sequence>
<dbReference type="AlphaFoldDB" id="A0A409X0H8"/>
<name>A0A409X0H8_9AGAR</name>
<organism evidence="3 4">
    <name type="scientific">Gymnopilus dilepis</name>
    <dbReference type="NCBI Taxonomy" id="231916"/>
    <lineage>
        <taxon>Eukaryota</taxon>
        <taxon>Fungi</taxon>
        <taxon>Dikarya</taxon>
        <taxon>Basidiomycota</taxon>
        <taxon>Agaricomycotina</taxon>
        <taxon>Agaricomycetes</taxon>
        <taxon>Agaricomycetidae</taxon>
        <taxon>Agaricales</taxon>
        <taxon>Agaricineae</taxon>
        <taxon>Hymenogastraceae</taxon>
        <taxon>Gymnopilus</taxon>
    </lineage>
</organism>
<dbReference type="InParanoid" id="A0A409X0H8"/>
<dbReference type="EMBL" id="NHYE01004498">
    <property type="protein sequence ID" value="PPQ84274.1"/>
    <property type="molecule type" value="Genomic_DNA"/>
</dbReference>
<gene>
    <name evidence="3" type="ORF">CVT26_011895</name>
</gene>
<reference evidence="3 4" key="1">
    <citation type="journal article" date="2018" name="Evol. Lett.">
        <title>Horizontal gene cluster transfer increased hallucinogenic mushroom diversity.</title>
        <authorList>
            <person name="Reynolds H.T."/>
            <person name="Vijayakumar V."/>
            <person name="Gluck-Thaler E."/>
            <person name="Korotkin H.B."/>
            <person name="Matheny P.B."/>
            <person name="Slot J.C."/>
        </authorList>
    </citation>
    <scope>NUCLEOTIDE SEQUENCE [LARGE SCALE GENOMIC DNA]</scope>
    <source>
        <strain evidence="3 4">SRW20</strain>
    </source>
</reference>
<evidence type="ECO:0000313" key="4">
    <source>
        <dbReference type="Proteomes" id="UP000284706"/>
    </source>
</evidence>
<feature type="region of interest" description="Disordered" evidence="1">
    <location>
        <begin position="1"/>
        <end position="48"/>
    </location>
</feature>
<keyword evidence="4" id="KW-1185">Reference proteome</keyword>
<dbReference type="SMART" id="SM00355">
    <property type="entry name" value="ZnF_C2H2"/>
    <property type="match status" value="3"/>
</dbReference>